<dbReference type="InterPro" id="IPR000070">
    <property type="entry name" value="Pectinesterase_cat"/>
</dbReference>
<feature type="active site" evidence="4">
    <location>
        <position position="178"/>
    </location>
</feature>
<dbReference type="InterPro" id="IPR033131">
    <property type="entry name" value="Pectinesterase_Asp_AS"/>
</dbReference>
<name>A0ABW7N2I2_9BACT</name>
<feature type="signal peptide" evidence="5">
    <location>
        <begin position="1"/>
        <end position="18"/>
    </location>
</feature>
<accession>A0ABW7N2I2</accession>
<keyword evidence="2 5" id="KW-0378">Hydrolase</keyword>
<evidence type="ECO:0000256" key="2">
    <source>
        <dbReference type="ARBA" id="ARBA00022801"/>
    </source>
</evidence>
<protein>
    <recommendedName>
        <fullName evidence="5">Pectinesterase</fullName>
        <ecNumber evidence="5">3.1.1.11</ecNumber>
    </recommendedName>
</protein>
<evidence type="ECO:0000313" key="8">
    <source>
        <dbReference type="Proteomes" id="UP001610063"/>
    </source>
</evidence>
<dbReference type="RefSeq" id="WP_395415710.1">
    <property type="nucleotide sequence ID" value="NZ_JBIPKE010000005.1"/>
</dbReference>
<sequence>MKNILWMGLIVSSLGLSAQNYDFVVAKDGAGDFQTVQAAIDAVPHLRKNRTIIYVKSGVYKEKLILPTSKTNVSLIGESAAETILTFDDYASRKNMFGEEIGTSGSASFFIYGDGFEAKNLTFENSFGEGSQAVAVRVDGDRVKFENCRFLGNQDTLYPHGKDSRQYYKNCYIEGTVDFIFGWSTAFFEGCEIFSKRNGYITAASTEQETPFGFVFNNCKITGLAEAGTVFLGRPWRPYAQTVFMNCELGEVVHPEGWDPWRSEEKKKTAYYAEYANRGAGYQPDKRAQWAHILTDLEAEKYSLKNVMRDWNPDEE</sequence>
<dbReference type="SUPFAM" id="SSF51126">
    <property type="entry name" value="Pectin lyase-like"/>
    <property type="match status" value="1"/>
</dbReference>
<gene>
    <name evidence="7" type="ORF">ACHKAR_00385</name>
</gene>
<dbReference type="InterPro" id="IPR011050">
    <property type="entry name" value="Pectin_lyase_fold/virulence"/>
</dbReference>
<dbReference type="InterPro" id="IPR012334">
    <property type="entry name" value="Pectin_lyas_fold"/>
</dbReference>
<dbReference type="EC" id="3.1.1.11" evidence="5"/>
<evidence type="ECO:0000256" key="5">
    <source>
        <dbReference type="RuleBase" id="RU000589"/>
    </source>
</evidence>
<dbReference type="PANTHER" id="PTHR31321:SF57">
    <property type="entry name" value="PECTINESTERASE 53-RELATED"/>
    <property type="match status" value="1"/>
</dbReference>
<dbReference type="EMBL" id="JBIPKE010000005">
    <property type="protein sequence ID" value="MFH6981868.1"/>
    <property type="molecule type" value="Genomic_DNA"/>
</dbReference>
<evidence type="ECO:0000256" key="3">
    <source>
        <dbReference type="ARBA" id="ARBA00023085"/>
    </source>
</evidence>
<evidence type="ECO:0000313" key="7">
    <source>
        <dbReference type="EMBL" id="MFH6981868.1"/>
    </source>
</evidence>
<keyword evidence="8" id="KW-1185">Reference proteome</keyword>
<comment type="catalytic activity">
    <reaction evidence="5">
        <text>[(1-&gt;4)-alpha-D-galacturonosyl methyl ester](n) + n H2O = [(1-&gt;4)-alpha-D-galacturonosyl](n) + n methanol + n H(+)</text>
        <dbReference type="Rhea" id="RHEA:22380"/>
        <dbReference type="Rhea" id="RHEA-COMP:14570"/>
        <dbReference type="Rhea" id="RHEA-COMP:14573"/>
        <dbReference type="ChEBI" id="CHEBI:15377"/>
        <dbReference type="ChEBI" id="CHEBI:15378"/>
        <dbReference type="ChEBI" id="CHEBI:17790"/>
        <dbReference type="ChEBI" id="CHEBI:140522"/>
        <dbReference type="ChEBI" id="CHEBI:140523"/>
        <dbReference type="EC" id="3.1.1.11"/>
    </reaction>
</comment>
<evidence type="ECO:0000259" key="6">
    <source>
        <dbReference type="Pfam" id="PF01095"/>
    </source>
</evidence>
<feature type="domain" description="Pectinesterase catalytic" evidence="6">
    <location>
        <begin position="22"/>
        <end position="308"/>
    </location>
</feature>
<organism evidence="7 8">
    <name type="scientific">Marinoscillum luteum</name>
    <dbReference type="NCBI Taxonomy" id="861051"/>
    <lineage>
        <taxon>Bacteria</taxon>
        <taxon>Pseudomonadati</taxon>
        <taxon>Bacteroidota</taxon>
        <taxon>Cytophagia</taxon>
        <taxon>Cytophagales</taxon>
        <taxon>Reichenbachiellaceae</taxon>
        <taxon>Marinoscillum</taxon>
    </lineage>
</organism>
<dbReference type="Pfam" id="PF01095">
    <property type="entry name" value="Pectinesterase"/>
    <property type="match status" value="1"/>
</dbReference>
<keyword evidence="5" id="KW-0732">Signal</keyword>
<evidence type="ECO:0000256" key="4">
    <source>
        <dbReference type="PROSITE-ProRule" id="PRU10040"/>
    </source>
</evidence>
<evidence type="ECO:0000256" key="1">
    <source>
        <dbReference type="ARBA" id="ARBA00008891"/>
    </source>
</evidence>
<reference evidence="7 8" key="1">
    <citation type="journal article" date="2013" name="Int. J. Syst. Evol. Microbiol.">
        <title>Marinoscillum luteum sp. nov., isolated from marine sediment.</title>
        <authorList>
            <person name="Cha I.T."/>
            <person name="Park S.J."/>
            <person name="Kim S.J."/>
            <person name="Kim J.G."/>
            <person name="Jung M.Y."/>
            <person name="Shin K.S."/>
            <person name="Kwon K.K."/>
            <person name="Yang S.H."/>
            <person name="Seo Y.S."/>
            <person name="Rhee S.K."/>
        </authorList>
    </citation>
    <scope>NUCLEOTIDE SEQUENCE [LARGE SCALE GENOMIC DNA]</scope>
    <source>
        <strain evidence="7 8">KCTC 23939</strain>
    </source>
</reference>
<dbReference type="PROSITE" id="PS00503">
    <property type="entry name" value="PECTINESTERASE_2"/>
    <property type="match status" value="1"/>
</dbReference>
<comment type="caution">
    <text evidence="7">The sequence shown here is derived from an EMBL/GenBank/DDBJ whole genome shotgun (WGS) entry which is preliminary data.</text>
</comment>
<feature type="chain" id="PRO_5044954953" description="Pectinesterase" evidence="5">
    <location>
        <begin position="19"/>
        <end position="316"/>
    </location>
</feature>
<keyword evidence="3 5" id="KW-0063">Aspartyl esterase</keyword>
<proteinExistence type="inferred from homology"/>
<comment type="similarity">
    <text evidence="1">Belongs to the pectinesterase family.</text>
</comment>
<dbReference type="Proteomes" id="UP001610063">
    <property type="component" value="Unassembled WGS sequence"/>
</dbReference>
<comment type="pathway">
    <text evidence="5">Glycan metabolism; pectin degradation; 2-dehydro-3-deoxy-D-gluconate from pectin: step 1/5.</text>
</comment>
<dbReference type="Gene3D" id="2.160.20.10">
    <property type="entry name" value="Single-stranded right-handed beta-helix, Pectin lyase-like"/>
    <property type="match status" value="1"/>
</dbReference>
<dbReference type="PANTHER" id="PTHR31321">
    <property type="entry name" value="ACYL-COA THIOESTER HYDROLASE YBHC-RELATED"/>
    <property type="match status" value="1"/>
</dbReference>